<sequence>MLSHPAYAYRLTVVSTLRSMTSLQKALLESIGPRLGARMLVDRFPLALRGA</sequence>
<organism evidence="1">
    <name type="scientific">Pyricularia oryzae ourmia-like virus 1 associated RNA</name>
    <dbReference type="NCBI Taxonomy" id="2291943"/>
    <lineage>
        <taxon>Viruses</taxon>
        <taxon>Riboviria</taxon>
        <taxon>Orthornavirae</taxon>
        <taxon>Lenarviricota</taxon>
        <taxon>Miaviricetes</taxon>
        <taxon>Ourlivirales</taxon>
        <taxon>Botourmiaviridae</taxon>
        <taxon>Ourmiavirus</taxon>
    </lineage>
</organism>
<reference evidence="1" key="1">
    <citation type="submission" date="2018-07" db="EMBL/GenBank/DDBJ databases">
        <title>Three ourmia-like viruses and their associated RNAs in Pyricularia oryzae.</title>
        <authorList>
            <person name="Ohkita S."/>
            <person name="Lee Y."/>
            <person name="Nguyen Q."/>
            <person name="Ikeda K."/>
            <person name="Suzuki N."/>
            <person name="Nakayashiki H."/>
        </authorList>
    </citation>
    <scope>NUCLEOTIDE SEQUENCE</scope>
    <source>
        <strain evidence="1">PoOLV1-ARNA</strain>
    </source>
</reference>
<name>A0A3Q9WSW5_9VIRU</name>
<dbReference type="EMBL" id="LC413504">
    <property type="protein sequence ID" value="BBF90579.1"/>
    <property type="molecule type" value="Genomic_RNA"/>
</dbReference>
<protein>
    <submittedName>
        <fullName evidence="1">Uncharacterized protein</fullName>
    </submittedName>
</protein>
<evidence type="ECO:0000313" key="1">
    <source>
        <dbReference type="EMBL" id="BBF90579.1"/>
    </source>
</evidence>
<accession>A0A3Q9WSW5</accession>
<proteinExistence type="predicted"/>